<organism evidence="2 3">
    <name type="scientific">Cutaneotrichosporon oleaginosum</name>
    <dbReference type="NCBI Taxonomy" id="879819"/>
    <lineage>
        <taxon>Eukaryota</taxon>
        <taxon>Fungi</taxon>
        <taxon>Dikarya</taxon>
        <taxon>Basidiomycota</taxon>
        <taxon>Agaricomycotina</taxon>
        <taxon>Tremellomycetes</taxon>
        <taxon>Trichosporonales</taxon>
        <taxon>Trichosporonaceae</taxon>
        <taxon>Cutaneotrichosporon</taxon>
    </lineage>
</organism>
<proteinExistence type="predicted"/>
<dbReference type="RefSeq" id="XP_018282104.1">
    <property type="nucleotide sequence ID" value="XM_018421911.1"/>
</dbReference>
<keyword evidence="3" id="KW-1185">Reference proteome</keyword>
<dbReference type="STRING" id="879819.A0A0J0XX45"/>
<dbReference type="EMBL" id="KQ087180">
    <property type="protein sequence ID" value="KLT45613.1"/>
    <property type="molecule type" value="Genomic_DNA"/>
</dbReference>
<dbReference type="GeneID" id="28982514"/>
<name>A0A0J0XX45_9TREE</name>
<dbReference type="AlphaFoldDB" id="A0A0J0XX45"/>
<dbReference type="Proteomes" id="UP000053611">
    <property type="component" value="Unassembled WGS sequence"/>
</dbReference>
<evidence type="ECO:0000313" key="2">
    <source>
        <dbReference type="EMBL" id="KLT45613.1"/>
    </source>
</evidence>
<feature type="region of interest" description="Disordered" evidence="1">
    <location>
        <begin position="153"/>
        <end position="283"/>
    </location>
</feature>
<accession>A0A0J0XX45</accession>
<sequence>MGLLCSPANSLALPEKHLHASHDLISLLHLDGLYNSYVRPYFDPVPETDDEAPGGSLKRPRKKQGLSKGYVGLLEDCIDPVPLGPSAQPSLGPLVKDFTDPGNHAWQPEENAMGPLQILPPEAFASARLEVGVKVEGYAQGVKLGVKEAEEKRARKKARMSQSVAPDLPDLPGTPGPGVPNPPPPKARTPFSVPRKPGQKPPFPRASAPPGQSGFRPGTPGTPTPRPVGRAPGTPNGNKRPGDGAYPAATKKRAVGTGSRSASPMGAASSAGNDVSVRGVFKR</sequence>
<feature type="compositionally biased region" description="Pro residues" evidence="1">
    <location>
        <begin position="172"/>
        <end position="187"/>
    </location>
</feature>
<feature type="region of interest" description="Disordered" evidence="1">
    <location>
        <begin position="44"/>
        <end position="63"/>
    </location>
</feature>
<feature type="compositionally biased region" description="Low complexity" evidence="1">
    <location>
        <begin position="258"/>
        <end position="272"/>
    </location>
</feature>
<evidence type="ECO:0000256" key="1">
    <source>
        <dbReference type="SAM" id="MobiDB-lite"/>
    </source>
</evidence>
<evidence type="ECO:0000313" key="3">
    <source>
        <dbReference type="Proteomes" id="UP000053611"/>
    </source>
</evidence>
<dbReference type="OrthoDB" id="2575599at2759"/>
<protein>
    <submittedName>
        <fullName evidence="2">Uncharacterized protein</fullName>
    </submittedName>
</protein>
<reference evidence="2 3" key="1">
    <citation type="submission" date="2015-03" db="EMBL/GenBank/DDBJ databases">
        <title>Genomics and transcriptomics of the oil-accumulating basidiomycete yeast T. oleaginosus allow insights into substrate utilization and the diverse evolutionary trajectories of mating systems in fungi.</title>
        <authorList>
            <consortium name="DOE Joint Genome Institute"/>
            <person name="Kourist R."/>
            <person name="Kracht O."/>
            <person name="Bracharz F."/>
            <person name="Lipzen A."/>
            <person name="Nolan M."/>
            <person name="Ohm R."/>
            <person name="Grigoriev I."/>
            <person name="Sun S."/>
            <person name="Heitman J."/>
            <person name="Bruck T."/>
            <person name="Nowrousian M."/>
        </authorList>
    </citation>
    <scope>NUCLEOTIDE SEQUENCE [LARGE SCALE GENOMIC DNA]</scope>
    <source>
        <strain evidence="2 3">IBC0246</strain>
    </source>
</reference>
<gene>
    <name evidence="2" type="ORF">CC85DRAFT_282238</name>
</gene>